<proteinExistence type="predicted"/>
<gene>
    <name evidence="1" type="ORF">QFC24_006572</name>
</gene>
<accession>A0ACC2WZB3</accession>
<sequence>MHSDGYRDGKERGGLGFNVENGRDLASTADTYTSNTTANEHIVFQSSPDSELFVIPVQRQATTRGPFSEGVRRLFHRLRNPTTSEGSSRSVHRHHALSEKKARDHLGYPSRRWRPMGMYRSIALLIVAAFIFSHTYFGYLPESLSGSASSDPSFSNKQFGHGSPRRPPPPKGGWDNREQKHPLRNDVKEATTSTGRHESKSGLLKVDLSLPVSRHPIKQLIREAQTKWAAKNAKQSKTLKQAVEEYKRRHRGNLPPKGFDKWWKFVKTHNVPLVDEYDNIMRDIGIFAAFSPRELNNRLHESSKLPDTFTLSFHNGQVTTERTLGKIPAGEGNGRIKGQVDLLMDYGVPSWVPDCRMAISLHDHPRIFIGNEHRSELLSRAEEREFADGAREANPEEQGWRVACPYSSNARNLRNPQAGLKPNGKYLIEDMSSQMDLCAHPYNMPIHGVTGRGTKHVDVRLLPLSSLSKTALNVDILIVPTEQWTDKVPVVSWEERTNNKLLWRGSNTGTHYSKTIPWRKSQRIRFVNETRPTAEGAVDYLPPPYHLQQQESLGEVIIHEEKADVNGKFFDIAFVGSPIQCDKEDGTCEEMEQELDFKKTKMSLRDSLNYKYVLDMDGNAWSARFSRLLAGGSLVFKSTIMHCVATAEWWNDRSQAWVHYVPIQLDNSDLYDTLTYFRGDKDGKGGDDKAASQIAAAGRSWFETHSRREDMAAYMSRLYLEWARLLASDRGDMDFAYSPSMEILPDAQETLRNQ</sequence>
<reference evidence="1" key="1">
    <citation type="submission" date="2023-04" db="EMBL/GenBank/DDBJ databases">
        <title>Draft Genome sequencing of Naganishia species isolated from polar environments using Oxford Nanopore Technology.</title>
        <authorList>
            <person name="Leo P."/>
            <person name="Venkateswaran K."/>
        </authorList>
    </citation>
    <scope>NUCLEOTIDE SEQUENCE</scope>
    <source>
        <strain evidence="1">DBVPG 5303</strain>
    </source>
</reference>
<evidence type="ECO:0000313" key="2">
    <source>
        <dbReference type="Proteomes" id="UP001234202"/>
    </source>
</evidence>
<name>A0ACC2WZB3_9TREE</name>
<protein>
    <submittedName>
        <fullName evidence="1">Uncharacterized protein</fullName>
    </submittedName>
</protein>
<dbReference type="Proteomes" id="UP001234202">
    <property type="component" value="Unassembled WGS sequence"/>
</dbReference>
<dbReference type="EMBL" id="JASBWV010000033">
    <property type="protein sequence ID" value="KAJ9117113.1"/>
    <property type="molecule type" value="Genomic_DNA"/>
</dbReference>
<keyword evidence="2" id="KW-1185">Reference proteome</keyword>
<evidence type="ECO:0000313" key="1">
    <source>
        <dbReference type="EMBL" id="KAJ9117113.1"/>
    </source>
</evidence>
<comment type="caution">
    <text evidence="1">The sequence shown here is derived from an EMBL/GenBank/DDBJ whole genome shotgun (WGS) entry which is preliminary data.</text>
</comment>
<organism evidence="1 2">
    <name type="scientific">Naganishia onofrii</name>
    <dbReference type="NCBI Taxonomy" id="1851511"/>
    <lineage>
        <taxon>Eukaryota</taxon>
        <taxon>Fungi</taxon>
        <taxon>Dikarya</taxon>
        <taxon>Basidiomycota</taxon>
        <taxon>Agaricomycotina</taxon>
        <taxon>Tremellomycetes</taxon>
        <taxon>Filobasidiales</taxon>
        <taxon>Filobasidiaceae</taxon>
        <taxon>Naganishia</taxon>
    </lineage>
</organism>